<dbReference type="InterPro" id="IPR058625">
    <property type="entry name" value="MdtA-like_BSH"/>
</dbReference>
<keyword evidence="4" id="KW-0472">Membrane</keyword>
<dbReference type="InterPro" id="IPR006143">
    <property type="entry name" value="RND_pump_MFP"/>
</dbReference>
<keyword evidence="4" id="KW-0812">Transmembrane</keyword>
<dbReference type="PANTHER" id="PTHR30158:SF10">
    <property type="entry name" value="CATION EFFLUX PUMP"/>
    <property type="match status" value="1"/>
</dbReference>
<dbReference type="GO" id="GO:0005886">
    <property type="term" value="C:plasma membrane"/>
    <property type="evidence" value="ECO:0007669"/>
    <property type="project" value="TreeGrafter"/>
</dbReference>
<dbReference type="Gene3D" id="1.10.287.470">
    <property type="entry name" value="Helix hairpin bin"/>
    <property type="match status" value="1"/>
</dbReference>
<dbReference type="EMBL" id="WTYH01000001">
    <property type="protein sequence ID" value="MXO94048.1"/>
    <property type="molecule type" value="Genomic_DNA"/>
</dbReference>
<dbReference type="Proteomes" id="UP000460626">
    <property type="component" value="Unassembled WGS sequence"/>
</dbReference>
<evidence type="ECO:0000259" key="6">
    <source>
        <dbReference type="Pfam" id="PF25917"/>
    </source>
</evidence>
<dbReference type="AlphaFoldDB" id="A0A845A287"/>
<dbReference type="NCBIfam" id="TIGR01730">
    <property type="entry name" value="RND_mfp"/>
    <property type="match status" value="1"/>
</dbReference>
<dbReference type="SUPFAM" id="SSF111369">
    <property type="entry name" value="HlyD-like secretion proteins"/>
    <property type="match status" value="1"/>
</dbReference>
<dbReference type="InterPro" id="IPR058627">
    <property type="entry name" value="MdtA-like_C"/>
</dbReference>
<evidence type="ECO:0000313" key="9">
    <source>
        <dbReference type="EMBL" id="MXO94048.1"/>
    </source>
</evidence>
<proteinExistence type="inferred from homology"/>
<dbReference type="Gene3D" id="2.40.50.100">
    <property type="match status" value="1"/>
</dbReference>
<name>A0A845A287_9SPHN</name>
<evidence type="ECO:0000256" key="3">
    <source>
        <dbReference type="SAM" id="MobiDB-lite"/>
    </source>
</evidence>
<comment type="caution">
    <text evidence="9">The sequence shown here is derived from an EMBL/GenBank/DDBJ whole genome shotgun (WGS) entry which is preliminary data.</text>
</comment>
<dbReference type="RefSeq" id="WP_131453316.1">
    <property type="nucleotide sequence ID" value="NZ_BMJK01000001.1"/>
</dbReference>
<feature type="region of interest" description="Disordered" evidence="3">
    <location>
        <begin position="406"/>
        <end position="439"/>
    </location>
</feature>
<feature type="domain" description="Multidrug resistance protein MdtA-like beta-barrel" evidence="7">
    <location>
        <begin position="256"/>
        <end position="337"/>
    </location>
</feature>
<feature type="domain" description="Multidrug resistance protein MdtA-like C-terminal permuted SH3" evidence="8">
    <location>
        <begin position="342"/>
        <end position="402"/>
    </location>
</feature>
<evidence type="ECO:0000256" key="2">
    <source>
        <dbReference type="ARBA" id="ARBA00009477"/>
    </source>
</evidence>
<protein>
    <submittedName>
        <fullName evidence="9">Efflux RND transporter periplasmic adaptor subunit</fullName>
    </submittedName>
</protein>
<feature type="compositionally biased region" description="Basic and acidic residues" evidence="3">
    <location>
        <begin position="1"/>
        <end position="18"/>
    </location>
</feature>
<dbReference type="Gene3D" id="2.40.30.170">
    <property type="match status" value="1"/>
</dbReference>
<dbReference type="PANTHER" id="PTHR30158">
    <property type="entry name" value="ACRA/E-RELATED COMPONENT OF DRUG EFFLUX TRANSPORTER"/>
    <property type="match status" value="1"/>
</dbReference>
<dbReference type="Pfam" id="PF25967">
    <property type="entry name" value="RND-MFP_C"/>
    <property type="match status" value="1"/>
</dbReference>
<feature type="domain" description="Multidrug resistance protein MdtA-like barrel-sandwich hybrid" evidence="6">
    <location>
        <begin position="107"/>
        <end position="245"/>
    </location>
</feature>
<accession>A0A845A287</accession>
<dbReference type="FunFam" id="2.40.420.20:FF:000001">
    <property type="entry name" value="Efflux RND transporter periplasmic adaptor subunit"/>
    <property type="match status" value="1"/>
</dbReference>
<dbReference type="OrthoDB" id="9816569at2"/>
<dbReference type="GO" id="GO:0022857">
    <property type="term" value="F:transmembrane transporter activity"/>
    <property type="evidence" value="ECO:0007669"/>
    <property type="project" value="InterPro"/>
</dbReference>
<comment type="subcellular location">
    <subcellularLocation>
        <location evidence="1">Cell envelope</location>
    </subcellularLocation>
</comment>
<keyword evidence="10" id="KW-1185">Reference proteome</keyword>
<dbReference type="Gene3D" id="2.40.420.20">
    <property type="match status" value="1"/>
</dbReference>
<keyword evidence="4" id="KW-1133">Transmembrane helix</keyword>
<sequence>MFDTPFDTRADERDRAFAEADDNLEPYEGDHDQQAPLPATEAPPPRRRRLWVMLAIVVVIAAAWWLLRGDAVPAAAPPMAEVTVATPLQREITEWDEFIGRFEASKSVEVRPQVSGQVTAVHFTDGQFVRQGAPLFTIDARSYRASLAEAQAGVASASSALALSRSNLARAQRLIAEDAIAATEIDRLQAEVRANQAALAAAQAQVRSRDLEVEFTTVRAPISGRISDRRVDAGNLVAAGAGEAATLLTTINAVDPIYFEFEGSEAMFLRARREGLDAGAEVDIRLADESDYRWHGTLDFTDNALDQRSGTIRARAIVRNGEGFLAPGLFGNMRLATGGTHQALLVPDAAVATDQTRKLLMVVDAQGTVAAREVQLGPIVDGLRVIESGLAPTDRVVISGMQMAMPGQPVRTRPGRIAPPPGAGADRQPPAAGSPAAAR</sequence>
<evidence type="ECO:0000313" key="10">
    <source>
        <dbReference type="Proteomes" id="UP000460626"/>
    </source>
</evidence>
<dbReference type="InterPro" id="IPR058626">
    <property type="entry name" value="MdtA-like_b-barrel"/>
</dbReference>
<evidence type="ECO:0000259" key="7">
    <source>
        <dbReference type="Pfam" id="PF25944"/>
    </source>
</evidence>
<dbReference type="InterPro" id="IPR058624">
    <property type="entry name" value="MdtA-like_HH"/>
</dbReference>
<evidence type="ECO:0000259" key="8">
    <source>
        <dbReference type="Pfam" id="PF25967"/>
    </source>
</evidence>
<dbReference type="Pfam" id="PF25917">
    <property type="entry name" value="BSH_RND"/>
    <property type="match status" value="1"/>
</dbReference>
<feature type="transmembrane region" description="Helical" evidence="4">
    <location>
        <begin position="50"/>
        <end position="67"/>
    </location>
</feature>
<comment type="similarity">
    <text evidence="2">Belongs to the membrane fusion protein (MFP) (TC 8.A.1) family.</text>
</comment>
<organism evidence="9 10">
    <name type="scientific">Aurantiacibacter arachoides</name>
    <dbReference type="NCBI Taxonomy" id="1850444"/>
    <lineage>
        <taxon>Bacteria</taxon>
        <taxon>Pseudomonadati</taxon>
        <taxon>Pseudomonadota</taxon>
        <taxon>Alphaproteobacteria</taxon>
        <taxon>Sphingomonadales</taxon>
        <taxon>Erythrobacteraceae</taxon>
        <taxon>Aurantiacibacter</taxon>
    </lineage>
</organism>
<feature type="domain" description="Multidrug resistance protein MdtA-like alpha-helical hairpin" evidence="5">
    <location>
        <begin position="147"/>
        <end position="215"/>
    </location>
</feature>
<evidence type="ECO:0000259" key="5">
    <source>
        <dbReference type="Pfam" id="PF25876"/>
    </source>
</evidence>
<evidence type="ECO:0000256" key="1">
    <source>
        <dbReference type="ARBA" id="ARBA00004196"/>
    </source>
</evidence>
<reference evidence="9 10" key="1">
    <citation type="submission" date="2019-12" db="EMBL/GenBank/DDBJ databases">
        <title>Genomic-based taxomic classification of the family Erythrobacteraceae.</title>
        <authorList>
            <person name="Xu L."/>
        </authorList>
    </citation>
    <scope>NUCLEOTIDE SEQUENCE [LARGE SCALE GENOMIC DNA]</scope>
    <source>
        <strain evidence="9 10">RC4-10-4</strain>
    </source>
</reference>
<dbReference type="Pfam" id="PF25876">
    <property type="entry name" value="HH_MFP_RND"/>
    <property type="match status" value="1"/>
</dbReference>
<feature type="region of interest" description="Disordered" evidence="3">
    <location>
        <begin position="1"/>
        <end position="42"/>
    </location>
</feature>
<evidence type="ECO:0000256" key="4">
    <source>
        <dbReference type="SAM" id="Phobius"/>
    </source>
</evidence>
<gene>
    <name evidence="9" type="ORF">GRI62_10590</name>
</gene>
<dbReference type="Pfam" id="PF25944">
    <property type="entry name" value="Beta-barrel_RND"/>
    <property type="match status" value="1"/>
</dbReference>
<dbReference type="GO" id="GO:0046677">
    <property type="term" value="P:response to antibiotic"/>
    <property type="evidence" value="ECO:0007669"/>
    <property type="project" value="TreeGrafter"/>
</dbReference>
<dbReference type="GO" id="GO:0030313">
    <property type="term" value="C:cell envelope"/>
    <property type="evidence" value="ECO:0007669"/>
    <property type="project" value="UniProtKB-SubCell"/>
</dbReference>